<accession>A0A0B0P9R1</accession>
<evidence type="ECO:0000256" key="2">
    <source>
        <dbReference type="ARBA" id="ARBA00022737"/>
    </source>
</evidence>
<dbReference type="GO" id="GO:0005524">
    <property type="term" value="F:ATP binding"/>
    <property type="evidence" value="ECO:0007669"/>
    <property type="project" value="UniProtKB-KW"/>
</dbReference>
<keyword evidence="4" id="KW-0611">Plant defense</keyword>
<organism evidence="10 11">
    <name type="scientific">Gossypium arboreum</name>
    <name type="common">Tree cotton</name>
    <name type="synonym">Gossypium nanking</name>
    <dbReference type="NCBI Taxonomy" id="29729"/>
    <lineage>
        <taxon>Eukaryota</taxon>
        <taxon>Viridiplantae</taxon>
        <taxon>Streptophyta</taxon>
        <taxon>Embryophyta</taxon>
        <taxon>Tracheophyta</taxon>
        <taxon>Spermatophyta</taxon>
        <taxon>Magnoliopsida</taxon>
        <taxon>eudicotyledons</taxon>
        <taxon>Gunneridae</taxon>
        <taxon>Pentapetalae</taxon>
        <taxon>rosids</taxon>
        <taxon>malvids</taxon>
        <taxon>Malvales</taxon>
        <taxon>Malvaceae</taxon>
        <taxon>Malvoideae</taxon>
        <taxon>Gossypium</taxon>
    </lineage>
</organism>
<evidence type="ECO:0000256" key="5">
    <source>
        <dbReference type="ARBA" id="ARBA00022840"/>
    </source>
</evidence>
<evidence type="ECO:0000256" key="4">
    <source>
        <dbReference type="ARBA" id="ARBA00022821"/>
    </source>
</evidence>
<dbReference type="OrthoDB" id="945133at2759"/>
<evidence type="ECO:0000313" key="10">
    <source>
        <dbReference type="EMBL" id="KHG20869.1"/>
    </source>
</evidence>
<evidence type="ECO:0000256" key="6">
    <source>
        <dbReference type="SAM" id="MobiDB-lite"/>
    </source>
</evidence>
<keyword evidence="3" id="KW-0547">Nucleotide-binding</keyword>
<dbReference type="InterPro" id="IPR050905">
    <property type="entry name" value="Plant_NBS-LRR"/>
</dbReference>
<dbReference type="AlphaFoldDB" id="A0A0B0P9R1"/>
<evidence type="ECO:0000259" key="8">
    <source>
        <dbReference type="Pfam" id="PF23247"/>
    </source>
</evidence>
<proteinExistence type="inferred from homology"/>
<dbReference type="Pfam" id="PF00931">
    <property type="entry name" value="NB-ARC"/>
    <property type="match status" value="1"/>
</dbReference>
<dbReference type="SUPFAM" id="SSF52540">
    <property type="entry name" value="P-loop containing nucleoside triphosphate hydrolases"/>
    <property type="match status" value="1"/>
</dbReference>
<dbReference type="InterPro" id="IPR042197">
    <property type="entry name" value="Apaf_helical"/>
</dbReference>
<evidence type="ECO:0000313" key="11">
    <source>
        <dbReference type="Proteomes" id="UP000032142"/>
    </source>
</evidence>
<dbReference type="Pfam" id="PF23598">
    <property type="entry name" value="LRR_14"/>
    <property type="match status" value="1"/>
</dbReference>
<dbReference type="PANTHER" id="PTHR33463">
    <property type="entry name" value="NB-ARC DOMAIN-CONTAINING PROTEIN-RELATED"/>
    <property type="match status" value="1"/>
</dbReference>
<dbReference type="GO" id="GO:0006952">
    <property type="term" value="P:defense response"/>
    <property type="evidence" value="ECO:0007669"/>
    <property type="project" value="UniProtKB-KW"/>
</dbReference>
<dbReference type="Gene3D" id="3.80.10.10">
    <property type="entry name" value="Ribonuclease Inhibitor"/>
    <property type="match status" value="2"/>
</dbReference>
<protein>
    <submittedName>
        <fullName evidence="10">Uncharacterized protein</fullName>
    </submittedName>
</protein>
<evidence type="ECO:0000259" key="9">
    <source>
        <dbReference type="Pfam" id="PF23598"/>
    </source>
</evidence>
<dbReference type="KEGG" id="gab:108489312"/>
<dbReference type="InterPro" id="IPR055414">
    <property type="entry name" value="LRR_R13L4/SHOC2-like"/>
</dbReference>
<dbReference type="GO" id="GO:0043531">
    <property type="term" value="F:ADP binding"/>
    <property type="evidence" value="ECO:0007669"/>
    <property type="project" value="InterPro"/>
</dbReference>
<keyword evidence="2" id="KW-0677">Repeat</keyword>
<dbReference type="Proteomes" id="UP000032142">
    <property type="component" value="Unassembled WGS sequence"/>
</dbReference>
<dbReference type="Pfam" id="PF23247">
    <property type="entry name" value="LRR_RPS2"/>
    <property type="match status" value="1"/>
</dbReference>
<keyword evidence="5" id="KW-0067">ATP-binding</keyword>
<dbReference type="Gene3D" id="3.40.50.300">
    <property type="entry name" value="P-loop containing nucleotide triphosphate hydrolases"/>
    <property type="match status" value="1"/>
</dbReference>
<feature type="region of interest" description="Disordered" evidence="6">
    <location>
        <begin position="103"/>
        <end position="132"/>
    </location>
</feature>
<dbReference type="PANTHER" id="PTHR33463:SF143">
    <property type="entry name" value="NB-ARC DOMAIN-CONTAINING PROTEIN"/>
    <property type="match status" value="1"/>
</dbReference>
<dbReference type="InterPro" id="IPR027417">
    <property type="entry name" value="P-loop_NTPase"/>
</dbReference>
<feature type="compositionally biased region" description="Basic and acidic residues" evidence="6">
    <location>
        <begin position="123"/>
        <end position="132"/>
    </location>
</feature>
<dbReference type="InterPro" id="IPR032675">
    <property type="entry name" value="LRR_dom_sf"/>
</dbReference>
<evidence type="ECO:0000256" key="3">
    <source>
        <dbReference type="ARBA" id="ARBA00022741"/>
    </source>
</evidence>
<dbReference type="EMBL" id="KN416893">
    <property type="protein sequence ID" value="KHG20869.1"/>
    <property type="molecule type" value="Genomic_DNA"/>
</dbReference>
<sequence length="1202" mass="134727">MAEIMEAQKKHVKILFPQLRSLRMENLPQLRGFYVGDTIIDLPNLEEVIVNQCPKLEIFSHLVSAPKLQYVKTSKQGTTARIWSQDLNAPVSQLHKGQFTIWTDETESKGKPQVEAAGASGTQREDAVDEKAIPSEKTEVISGVTSELDMPYPISDAESQGTSSSHEIEHETAQKEVEVLELTDHARLSREAASTSALSTPSNIDVVEPVAIIPSSKHDETEVAAATMTTIELSDHVRLSREAASTSALLMPSDEDVKPVAIIPFAKDNDTGVASAAMTTIESTDHVHLSREATSMSALSTPSDIDTVEPVAIVPSSEDYETGVAAATMTTIKSTGHVHLSREAASTSALSSNEATMTTIEQRVSKILECMATHARIALHGVCGTGKSSVLRALVSNPKIKGKFDFIISVTVSKFWTPNKIQDQIKQQLPASSDAIPFQILEGKRFLLLLDDVWEMIDLPNLGIPNLSLENGGMMVLATRELKVCYDMEVTKVVEIEPVSREEAWKLFHDQVGGIDDLPNIHHFARGIVEGCCGLPLLIIATGRALSDEENVAVWEDAFNEFSVPGRDVTSCMEDLIQLLKFSFDRLKSRSLKSCFLHCALFSEDQEIDTRKFIEYCIREDLIAGTWSKPYARGHDIVEALQHALLLETAEDGLSIRMPYVMRDLALGILSSDNSGRQFLLPAYSKQLEREERSLSTKLFIDDHHRFLWRVAAHLTELPTEEAWKKAKMMFLIDNELSILPEKPNFPALEMLFLQRNNQLRVLPDLFFDNMPCLAVLNLSKTSIKYLPKSISRLSKLETLILRDCEHLVKLPSEVGSLKPLQVLDLRGTEIIELPAKIAELDSLSHLEVSLYGSSTYSEHDKLPTPFLSRLEALETLRISVYPGDIWWQKSVEFIIKEVSKLKNLSSLSFYFPQVKFLELFLQESISWKEERLTEFKLIVGHDVKFNAPRVPPTVKLNYISVLGQCLRFVNSEEIPDAVLQVLARCTAFYLDHQLSITSLSEFGNGTINKLKYCIISECPRLGTVVESKEGTEAVFPCLEHLSIHYCWRLACIWEAVVPKGSFAALRSLSLCTCPELTYVFKSSMLLFFSNLEELKVDDCEAIEKIISDDDEISEARCISLKSLKLHYLPELVHIGEGPQAKVLFEYIEVYDCPQLKQIFEDSELKQTLKKIRADKDWWNGLEWEEPAVGSYFEAVFKEGKE</sequence>
<dbReference type="InterPro" id="IPR057135">
    <property type="entry name" value="At4g27190-like_LRR"/>
</dbReference>
<evidence type="ECO:0000259" key="7">
    <source>
        <dbReference type="Pfam" id="PF00931"/>
    </source>
</evidence>
<dbReference type="SUPFAM" id="SSF52058">
    <property type="entry name" value="L domain-like"/>
    <property type="match status" value="1"/>
</dbReference>
<dbReference type="InterPro" id="IPR002182">
    <property type="entry name" value="NB-ARC"/>
</dbReference>
<reference evidence="11" key="1">
    <citation type="submission" date="2014-09" db="EMBL/GenBank/DDBJ databases">
        <authorList>
            <person name="Mudge J."/>
            <person name="Ramaraj T."/>
            <person name="Lindquist I.E."/>
            <person name="Bharti A.K."/>
            <person name="Sundararajan A."/>
            <person name="Cameron C.T."/>
            <person name="Woodward J.E."/>
            <person name="May G.D."/>
            <person name="Brubaker C."/>
            <person name="Broadhvest J."/>
            <person name="Wilkins T.A."/>
        </authorList>
    </citation>
    <scope>NUCLEOTIDE SEQUENCE</scope>
    <source>
        <strain evidence="11">cv. AKA8401</strain>
    </source>
</reference>
<keyword evidence="11" id="KW-1185">Reference proteome</keyword>
<dbReference type="Gene3D" id="1.10.8.430">
    <property type="entry name" value="Helical domain of apoptotic protease-activating factors"/>
    <property type="match status" value="1"/>
</dbReference>
<gene>
    <name evidence="10" type="ORF">F383_05844</name>
</gene>
<dbReference type="PRINTS" id="PR00364">
    <property type="entry name" value="DISEASERSIST"/>
</dbReference>
<feature type="domain" description="Disease resistance protein At4g27190-like leucine-rich repeats" evidence="8">
    <location>
        <begin position="1053"/>
        <end position="1166"/>
    </location>
</feature>
<feature type="domain" description="Disease resistance R13L4/SHOC-2-like LRR" evidence="9">
    <location>
        <begin position="732"/>
        <end position="1046"/>
    </location>
</feature>
<evidence type="ECO:0000256" key="1">
    <source>
        <dbReference type="ARBA" id="ARBA00008894"/>
    </source>
</evidence>
<comment type="similarity">
    <text evidence="1">Belongs to the disease resistance NB-LRR family.</text>
</comment>
<name>A0A0B0P9R1_GOSAR</name>
<feature type="domain" description="NB-ARC" evidence="7">
    <location>
        <begin position="363"/>
        <end position="513"/>
    </location>
</feature>